<dbReference type="PANTHER" id="PTHR44688:SF16">
    <property type="entry name" value="DNA-BINDING TRANSCRIPTIONAL ACTIVATOR DEVR_DOSR"/>
    <property type="match status" value="1"/>
</dbReference>
<dbReference type="Gene3D" id="1.10.10.10">
    <property type="entry name" value="Winged helix-like DNA-binding domain superfamily/Winged helix DNA-binding domain"/>
    <property type="match status" value="1"/>
</dbReference>
<dbReference type="GO" id="GO:0006355">
    <property type="term" value="P:regulation of DNA-templated transcription"/>
    <property type="evidence" value="ECO:0007669"/>
    <property type="project" value="InterPro"/>
</dbReference>
<dbReference type="GO" id="GO:0003677">
    <property type="term" value="F:DNA binding"/>
    <property type="evidence" value="ECO:0007669"/>
    <property type="project" value="UniProtKB-KW"/>
</dbReference>
<keyword evidence="6" id="KW-1185">Reference proteome</keyword>
<reference evidence="5" key="1">
    <citation type="journal article" date="2014" name="Int. J. Syst. Evol. Microbiol.">
        <title>Complete genome sequence of Corynebacterium casei LMG S-19264T (=DSM 44701T), isolated from a smear-ripened cheese.</title>
        <authorList>
            <consortium name="US DOE Joint Genome Institute (JGI-PGF)"/>
            <person name="Walter F."/>
            <person name="Albersmeier A."/>
            <person name="Kalinowski J."/>
            <person name="Ruckert C."/>
        </authorList>
    </citation>
    <scope>NUCLEOTIDE SEQUENCE</scope>
    <source>
        <strain evidence="5">NBRC 103034</strain>
    </source>
</reference>
<accession>A0AA37W356</accession>
<dbReference type="EMBL" id="BSNE01000002">
    <property type="protein sequence ID" value="GLQ01565.1"/>
    <property type="molecule type" value="Genomic_DNA"/>
</dbReference>
<evidence type="ECO:0000256" key="1">
    <source>
        <dbReference type="ARBA" id="ARBA00023015"/>
    </source>
</evidence>
<dbReference type="AlphaFoldDB" id="A0AA37W356"/>
<dbReference type="PANTHER" id="PTHR44688">
    <property type="entry name" value="DNA-BINDING TRANSCRIPTIONAL ACTIVATOR DEVR_DOSR"/>
    <property type="match status" value="1"/>
</dbReference>
<dbReference type="Proteomes" id="UP001161408">
    <property type="component" value="Unassembled WGS sequence"/>
</dbReference>
<feature type="domain" description="HTH luxR-type" evidence="4">
    <location>
        <begin position="126"/>
        <end position="191"/>
    </location>
</feature>
<dbReference type="RefSeq" id="WP_013465489.1">
    <property type="nucleotide sequence ID" value="NZ_BJXY01000005.1"/>
</dbReference>
<sequence>MIKKQTTQSANMLFNNNHYNPLFFTTLNNDILLVCYSALNSLTNYELLNQFIHTNNYQGLVIFNIPKNTDAASLKEWPNLKGLFYQDTSEELFNRGLDAIKQGELWFPRTISDIWMRQMLDTEQKNALQTANLTDKEIKVLNLLFSGLHSSAIADSLFISEATVRVHLHKIYKKIAVKNKQQAIRWCQDNLKNINSRL</sequence>
<evidence type="ECO:0000256" key="3">
    <source>
        <dbReference type="ARBA" id="ARBA00023163"/>
    </source>
</evidence>
<evidence type="ECO:0000313" key="5">
    <source>
        <dbReference type="EMBL" id="GLQ01565.1"/>
    </source>
</evidence>
<dbReference type="InterPro" id="IPR049151">
    <property type="entry name" value="CsgD-like_REC"/>
</dbReference>
<name>A0AA37W356_9GAMM</name>
<gene>
    <name evidence="5" type="ORF">GCM10007914_04460</name>
</gene>
<dbReference type="Pfam" id="PF21155">
    <property type="entry name" value="VpsT-like_REC"/>
    <property type="match status" value="1"/>
</dbReference>
<organism evidence="5 6">
    <name type="scientific">Pseudoalteromonas tetraodonis GFC</name>
    <dbReference type="NCBI Taxonomy" id="1315271"/>
    <lineage>
        <taxon>Bacteria</taxon>
        <taxon>Pseudomonadati</taxon>
        <taxon>Pseudomonadota</taxon>
        <taxon>Gammaproteobacteria</taxon>
        <taxon>Alteromonadales</taxon>
        <taxon>Pseudoalteromonadaceae</taxon>
        <taxon>Pseudoalteromonas</taxon>
    </lineage>
</organism>
<evidence type="ECO:0000259" key="4">
    <source>
        <dbReference type="PROSITE" id="PS50043"/>
    </source>
</evidence>
<dbReference type="PRINTS" id="PR00038">
    <property type="entry name" value="HTHLUXR"/>
</dbReference>
<dbReference type="SUPFAM" id="SSF46894">
    <property type="entry name" value="C-terminal effector domain of the bipartite response regulators"/>
    <property type="match status" value="1"/>
</dbReference>
<evidence type="ECO:0000313" key="6">
    <source>
        <dbReference type="Proteomes" id="UP001161408"/>
    </source>
</evidence>
<keyword evidence="3" id="KW-0804">Transcription</keyword>
<keyword evidence="1" id="KW-0805">Transcription regulation</keyword>
<evidence type="ECO:0000256" key="2">
    <source>
        <dbReference type="ARBA" id="ARBA00023125"/>
    </source>
</evidence>
<dbReference type="CDD" id="cd06170">
    <property type="entry name" value="LuxR_C_like"/>
    <property type="match status" value="1"/>
</dbReference>
<dbReference type="InterPro" id="IPR000792">
    <property type="entry name" value="Tscrpt_reg_LuxR_C"/>
</dbReference>
<dbReference type="InterPro" id="IPR016032">
    <property type="entry name" value="Sig_transdc_resp-reg_C-effctor"/>
</dbReference>
<comment type="caution">
    <text evidence="5">The sequence shown here is derived from an EMBL/GenBank/DDBJ whole genome shotgun (WGS) entry which is preliminary data.</text>
</comment>
<reference evidence="5" key="2">
    <citation type="submission" date="2023-01" db="EMBL/GenBank/DDBJ databases">
        <title>Draft genome sequence of Pseudoalteromonas tetraodonis strain NBRC 103034.</title>
        <authorList>
            <person name="Sun Q."/>
            <person name="Mori K."/>
        </authorList>
    </citation>
    <scope>NUCLEOTIDE SEQUENCE</scope>
    <source>
        <strain evidence="5">NBRC 103034</strain>
    </source>
</reference>
<protein>
    <submittedName>
        <fullName evidence="5">Helix-turn-helix transcriptional regulator</fullName>
    </submittedName>
</protein>
<dbReference type="InterPro" id="IPR036388">
    <property type="entry name" value="WH-like_DNA-bd_sf"/>
</dbReference>
<proteinExistence type="predicted"/>
<dbReference type="GeneID" id="99694162"/>
<keyword evidence="2" id="KW-0238">DNA-binding</keyword>
<dbReference type="Pfam" id="PF00196">
    <property type="entry name" value="GerE"/>
    <property type="match status" value="1"/>
</dbReference>
<dbReference type="PROSITE" id="PS50043">
    <property type="entry name" value="HTH_LUXR_2"/>
    <property type="match status" value="1"/>
</dbReference>
<dbReference type="SMART" id="SM00421">
    <property type="entry name" value="HTH_LUXR"/>
    <property type="match status" value="1"/>
</dbReference>
<dbReference type="Gene3D" id="3.40.50.2300">
    <property type="match status" value="1"/>
</dbReference>